<dbReference type="Ensembl" id="ENSCLMT00005041604.1">
    <property type="protein sequence ID" value="ENSCLMP00005040106.1"/>
    <property type="gene ID" value="ENSCLMG00005018885.1"/>
</dbReference>
<keyword evidence="3" id="KW-1185">Reference proteome</keyword>
<reference evidence="2" key="1">
    <citation type="submission" date="2025-08" db="UniProtKB">
        <authorList>
            <consortium name="Ensembl"/>
        </authorList>
    </citation>
    <scope>IDENTIFICATION</scope>
</reference>
<reference evidence="2" key="2">
    <citation type="submission" date="2025-09" db="UniProtKB">
        <authorList>
            <consortium name="Ensembl"/>
        </authorList>
    </citation>
    <scope>IDENTIFICATION</scope>
</reference>
<dbReference type="PANTHER" id="PTHR15361:SF1">
    <property type="entry name" value="NUCLEAR UBIQUITOUS CASEIN AND CYCLIN-DEPENDENT KINASE SUBSTRATE 1"/>
    <property type="match status" value="1"/>
</dbReference>
<protein>
    <submittedName>
        <fullName evidence="2">Nuclear casein kinase and cyclin-dependent kinase substrate 1a</fullName>
    </submittedName>
</protein>
<dbReference type="InterPro" id="IPR052003">
    <property type="entry name" value="HR_DNA-Binding_Protein"/>
</dbReference>
<proteinExistence type="predicted"/>
<feature type="compositionally biased region" description="Acidic residues" evidence="1">
    <location>
        <begin position="125"/>
        <end position="158"/>
    </location>
</feature>
<dbReference type="GO" id="GO:0000724">
    <property type="term" value="P:double-strand break repair via homologous recombination"/>
    <property type="evidence" value="ECO:0007669"/>
    <property type="project" value="TreeGrafter"/>
</dbReference>
<dbReference type="GeneTree" id="ENSGT00940000153414"/>
<dbReference type="AlphaFoldDB" id="A0A8C3AB16"/>
<sequence>MKFADKTGTTQLKHDTLIKHNTTPVRNIKCAATCSMKVHLQSHLEDKRLLTSAPRRPNLIYNVRSAKNGCMKHFNNTVVTIFILHYVLCVDDSDDDKEVSRKRTVRQAASKAVSKQREILLGDAGSEDEEHEDKEEPYLDPDESGSDEDFMVEDDDDSDYGRSKKRGKKVIRRGRPDKKEKKSPKPRLKATGERSSQAPSTTPKLTQPEPKATLRVAIPPLKIIWVHYETGKVDLTSEGCSYGFLFTCL</sequence>
<dbReference type="Proteomes" id="UP000694565">
    <property type="component" value="Unplaced"/>
</dbReference>
<evidence type="ECO:0000313" key="2">
    <source>
        <dbReference type="Ensembl" id="ENSCLMP00005040106.1"/>
    </source>
</evidence>
<accession>A0A8C3AB16</accession>
<organism evidence="2 3">
    <name type="scientific">Cyclopterus lumpus</name>
    <name type="common">Lumpsucker</name>
    <dbReference type="NCBI Taxonomy" id="8103"/>
    <lineage>
        <taxon>Eukaryota</taxon>
        <taxon>Metazoa</taxon>
        <taxon>Chordata</taxon>
        <taxon>Craniata</taxon>
        <taxon>Vertebrata</taxon>
        <taxon>Euteleostomi</taxon>
        <taxon>Actinopterygii</taxon>
        <taxon>Neopterygii</taxon>
        <taxon>Teleostei</taxon>
        <taxon>Neoteleostei</taxon>
        <taxon>Acanthomorphata</taxon>
        <taxon>Eupercaria</taxon>
        <taxon>Perciformes</taxon>
        <taxon>Cottioidei</taxon>
        <taxon>Cottales</taxon>
        <taxon>Cyclopteridae</taxon>
        <taxon>Cyclopterus</taxon>
    </lineage>
</organism>
<evidence type="ECO:0000313" key="3">
    <source>
        <dbReference type="Proteomes" id="UP000694565"/>
    </source>
</evidence>
<dbReference type="GO" id="GO:0003690">
    <property type="term" value="F:double-stranded DNA binding"/>
    <property type="evidence" value="ECO:0007669"/>
    <property type="project" value="TreeGrafter"/>
</dbReference>
<name>A0A8C3AB16_CYCLU</name>
<dbReference type="GO" id="GO:0005737">
    <property type="term" value="C:cytoplasm"/>
    <property type="evidence" value="ECO:0007669"/>
    <property type="project" value="TreeGrafter"/>
</dbReference>
<evidence type="ECO:0000256" key="1">
    <source>
        <dbReference type="SAM" id="MobiDB-lite"/>
    </source>
</evidence>
<feature type="region of interest" description="Disordered" evidence="1">
    <location>
        <begin position="108"/>
        <end position="213"/>
    </location>
</feature>
<dbReference type="PANTHER" id="PTHR15361">
    <property type="entry name" value="RAD51/NUKS-INTERACTING PROTEIN"/>
    <property type="match status" value="1"/>
</dbReference>
<dbReference type="GO" id="GO:0036297">
    <property type="term" value="P:interstrand cross-link repair"/>
    <property type="evidence" value="ECO:0007669"/>
    <property type="project" value="TreeGrafter"/>
</dbReference>
<feature type="compositionally biased region" description="Basic residues" evidence="1">
    <location>
        <begin position="163"/>
        <end position="188"/>
    </location>
</feature>
<feature type="compositionally biased region" description="Polar residues" evidence="1">
    <location>
        <begin position="193"/>
        <end position="205"/>
    </location>
</feature>
<dbReference type="GO" id="GO:0003697">
    <property type="term" value="F:single-stranded DNA binding"/>
    <property type="evidence" value="ECO:0007669"/>
    <property type="project" value="TreeGrafter"/>
</dbReference>